<dbReference type="Proteomes" id="UP001201701">
    <property type="component" value="Unassembled WGS sequence"/>
</dbReference>
<dbReference type="InterPro" id="IPR003593">
    <property type="entry name" value="AAA+_ATPase"/>
</dbReference>
<accession>A0ABS9QA91</accession>
<dbReference type="InterPro" id="IPR003439">
    <property type="entry name" value="ABC_transporter-like_ATP-bd"/>
</dbReference>
<feature type="domain" description="ABC transporter" evidence="4">
    <location>
        <begin position="8"/>
        <end position="242"/>
    </location>
</feature>
<dbReference type="InterPro" id="IPR051120">
    <property type="entry name" value="ABC_AA/LPS_Transport"/>
</dbReference>
<dbReference type="PANTHER" id="PTHR45772">
    <property type="entry name" value="CONSERVED COMPONENT OF ABC TRANSPORTER FOR NATURAL AMINO ACIDS-RELATED"/>
    <property type="match status" value="1"/>
</dbReference>
<evidence type="ECO:0000256" key="3">
    <source>
        <dbReference type="ARBA" id="ARBA00022840"/>
    </source>
</evidence>
<dbReference type="InterPro" id="IPR027417">
    <property type="entry name" value="P-loop_NTPase"/>
</dbReference>
<evidence type="ECO:0000256" key="1">
    <source>
        <dbReference type="ARBA" id="ARBA00022448"/>
    </source>
</evidence>
<dbReference type="SMART" id="SM00382">
    <property type="entry name" value="AAA"/>
    <property type="match status" value="1"/>
</dbReference>
<sequence>MQSDETVLSLEAVTKRFGGLVVLDGIDMVVGRGELVGLIGPNGAGKSTLFNVMTAIYAPTRGKVRFKGNDITGAAPHLICRHGIARTFQLVRTFLTMTAFENVMVGAVYGSGGRVRHAREAAETALDLVGLGAKRDVTTAHMTLSDRRLLEIARAVASEPSLLLLDEPMAGLNPTEIRQMVEVIRRTRSEKGISILWVEHKVDAIMKVCSRVVVLDHGVKIADGTPAEIVANRKVIEAYLGEPVA</sequence>
<name>A0ABS9QA91_9HYPH</name>
<proteinExistence type="predicted"/>
<dbReference type="CDD" id="cd03219">
    <property type="entry name" value="ABC_Mj1267_LivG_branched"/>
    <property type="match status" value="1"/>
</dbReference>
<organism evidence="5 6">
    <name type="scientific">Mesorhizobium retamae</name>
    <dbReference type="NCBI Taxonomy" id="2912854"/>
    <lineage>
        <taxon>Bacteria</taxon>
        <taxon>Pseudomonadati</taxon>
        <taxon>Pseudomonadota</taxon>
        <taxon>Alphaproteobacteria</taxon>
        <taxon>Hyphomicrobiales</taxon>
        <taxon>Phyllobacteriaceae</taxon>
        <taxon>Mesorhizobium</taxon>
    </lineage>
</organism>
<keyword evidence="3 5" id="KW-0067">ATP-binding</keyword>
<dbReference type="EMBL" id="JAKREW010000001">
    <property type="protein sequence ID" value="MCG7503579.1"/>
    <property type="molecule type" value="Genomic_DNA"/>
</dbReference>
<keyword evidence="1" id="KW-0813">Transport</keyword>
<evidence type="ECO:0000256" key="2">
    <source>
        <dbReference type="ARBA" id="ARBA00022741"/>
    </source>
</evidence>
<comment type="caution">
    <text evidence="5">The sequence shown here is derived from an EMBL/GenBank/DDBJ whole genome shotgun (WGS) entry which is preliminary data.</text>
</comment>
<dbReference type="SUPFAM" id="SSF52540">
    <property type="entry name" value="P-loop containing nucleoside triphosphate hydrolases"/>
    <property type="match status" value="1"/>
</dbReference>
<dbReference type="GO" id="GO:0005524">
    <property type="term" value="F:ATP binding"/>
    <property type="evidence" value="ECO:0007669"/>
    <property type="project" value="UniProtKB-KW"/>
</dbReference>
<protein>
    <submittedName>
        <fullName evidence="5">ABC transporter ATP-binding protein</fullName>
    </submittedName>
</protein>
<keyword evidence="2" id="KW-0547">Nucleotide-binding</keyword>
<evidence type="ECO:0000259" key="4">
    <source>
        <dbReference type="PROSITE" id="PS50893"/>
    </source>
</evidence>
<dbReference type="PROSITE" id="PS50893">
    <property type="entry name" value="ABC_TRANSPORTER_2"/>
    <property type="match status" value="1"/>
</dbReference>
<evidence type="ECO:0000313" key="6">
    <source>
        <dbReference type="Proteomes" id="UP001201701"/>
    </source>
</evidence>
<dbReference type="Gene3D" id="3.40.50.300">
    <property type="entry name" value="P-loop containing nucleotide triphosphate hydrolases"/>
    <property type="match status" value="1"/>
</dbReference>
<reference evidence="5 6" key="1">
    <citation type="submission" date="2022-02" db="EMBL/GenBank/DDBJ databases">
        <title>Draft genome sequence of Mezorhizobium retamae strain IRAMC:0171 isolated from Retama raetam nodules.</title>
        <authorList>
            <person name="Bengaied R."/>
            <person name="Sbissi I."/>
            <person name="Huber K."/>
            <person name="Ghodbane F."/>
            <person name="Nouioui I."/>
            <person name="Tarhouni M."/>
            <person name="Gtari M."/>
        </authorList>
    </citation>
    <scope>NUCLEOTIDE SEQUENCE [LARGE SCALE GENOMIC DNA]</scope>
    <source>
        <strain evidence="5 6">IRAMC:0171</strain>
    </source>
</reference>
<dbReference type="InterPro" id="IPR032823">
    <property type="entry name" value="BCA_ABC_TP_C"/>
</dbReference>
<gene>
    <name evidence="5" type="ORF">L4923_00950</name>
</gene>
<dbReference type="PANTHER" id="PTHR45772:SF7">
    <property type="entry name" value="AMINO ACID ABC TRANSPORTER ATP-BINDING PROTEIN"/>
    <property type="match status" value="1"/>
</dbReference>
<evidence type="ECO:0000313" key="5">
    <source>
        <dbReference type="EMBL" id="MCG7503579.1"/>
    </source>
</evidence>
<dbReference type="Pfam" id="PF00005">
    <property type="entry name" value="ABC_tran"/>
    <property type="match status" value="1"/>
</dbReference>
<dbReference type="Pfam" id="PF12399">
    <property type="entry name" value="BCA_ABC_TP_C"/>
    <property type="match status" value="1"/>
</dbReference>
<dbReference type="RefSeq" id="WP_239361343.1">
    <property type="nucleotide sequence ID" value="NZ_JAKREW010000001.1"/>
</dbReference>
<keyword evidence="6" id="KW-1185">Reference proteome</keyword>